<proteinExistence type="predicted"/>
<evidence type="ECO:0000313" key="1">
    <source>
        <dbReference type="EMBL" id="MDN3713092.1"/>
    </source>
</evidence>
<comment type="caution">
    <text evidence="1">The sequence shown here is derived from an EMBL/GenBank/DDBJ whole genome shotgun (WGS) entry which is preliminary data.</text>
</comment>
<keyword evidence="2" id="KW-1185">Reference proteome</keyword>
<evidence type="ECO:0000313" key="2">
    <source>
        <dbReference type="Proteomes" id="UP001243846"/>
    </source>
</evidence>
<sequence>MGLTQMAYDWLIARAMEDSDADLRSLVREAWRKFPKTGDRAGLRLLEDDEYRRSAEAYAADLAALRAMTGVEFLAP</sequence>
<organism evidence="1 2">
    <name type="scientific">Paracoccus cavernae</name>
    <dbReference type="NCBI Taxonomy" id="1571207"/>
    <lineage>
        <taxon>Bacteria</taxon>
        <taxon>Pseudomonadati</taxon>
        <taxon>Pseudomonadota</taxon>
        <taxon>Alphaproteobacteria</taxon>
        <taxon>Rhodobacterales</taxon>
        <taxon>Paracoccaceae</taxon>
        <taxon>Paracoccus</taxon>
    </lineage>
</organism>
<name>A0ABT8DCI5_9RHOB</name>
<accession>A0ABT8DCI5</accession>
<gene>
    <name evidence="1" type="ORF">QWZ10_17490</name>
</gene>
<protein>
    <submittedName>
        <fullName evidence="1">Uncharacterized protein</fullName>
    </submittedName>
</protein>
<reference evidence="2" key="1">
    <citation type="journal article" date="2019" name="Int. J. Syst. Evol. Microbiol.">
        <title>The Global Catalogue of Microorganisms (GCM) 10K type strain sequencing project: providing services to taxonomists for standard genome sequencing and annotation.</title>
        <authorList>
            <consortium name="The Broad Institute Genomics Platform"/>
            <consortium name="The Broad Institute Genome Sequencing Center for Infectious Disease"/>
            <person name="Wu L."/>
            <person name="Ma J."/>
        </authorList>
    </citation>
    <scope>NUCLEOTIDE SEQUENCE [LARGE SCALE GENOMIC DNA]</scope>
    <source>
        <strain evidence="2">CECT 8482</strain>
    </source>
</reference>
<dbReference type="EMBL" id="JAUFRC010000001">
    <property type="protein sequence ID" value="MDN3713092.1"/>
    <property type="molecule type" value="Genomic_DNA"/>
</dbReference>
<dbReference type="Proteomes" id="UP001243846">
    <property type="component" value="Unassembled WGS sequence"/>
</dbReference>